<evidence type="ECO:0000313" key="2">
    <source>
        <dbReference type="Proteomes" id="UP001281147"/>
    </source>
</evidence>
<reference evidence="1" key="1">
    <citation type="submission" date="2023-07" db="EMBL/GenBank/DDBJ databases">
        <title>Black Yeasts Isolated from many extreme environments.</title>
        <authorList>
            <person name="Coleine C."/>
            <person name="Stajich J.E."/>
            <person name="Selbmann L."/>
        </authorList>
    </citation>
    <scope>NUCLEOTIDE SEQUENCE</scope>
    <source>
        <strain evidence="1">CCFEE 5714</strain>
    </source>
</reference>
<dbReference type="EMBL" id="JAUTXU010000227">
    <property type="protein sequence ID" value="KAK3697363.1"/>
    <property type="molecule type" value="Genomic_DNA"/>
</dbReference>
<organism evidence="1 2">
    <name type="scientific">Vermiconidia calcicola</name>
    <dbReference type="NCBI Taxonomy" id="1690605"/>
    <lineage>
        <taxon>Eukaryota</taxon>
        <taxon>Fungi</taxon>
        <taxon>Dikarya</taxon>
        <taxon>Ascomycota</taxon>
        <taxon>Pezizomycotina</taxon>
        <taxon>Dothideomycetes</taxon>
        <taxon>Dothideomycetidae</taxon>
        <taxon>Mycosphaerellales</taxon>
        <taxon>Extremaceae</taxon>
        <taxon>Vermiconidia</taxon>
    </lineage>
</organism>
<keyword evidence="2" id="KW-1185">Reference proteome</keyword>
<gene>
    <name evidence="1" type="ORF">LTR37_017508</name>
</gene>
<name>A0ACC3ML25_9PEZI</name>
<dbReference type="Proteomes" id="UP001281147">
    <property type="component" value="Unassembled WGS sequence"/>
</dbReference>
<proteinExistence type="predicted"/>
<protein>
    <submittedName>
        <fullName evidence="1">Uncharacterized protein</fullName>
    </submittedName>
</protein>
<comment type="caution">
    <text evidence="1">The sequence shown here is derived from an EMBL/GenBank/DDBJ whole genome shotgun (WGS) entry which is preliminary data.</text>
</comment>
<accession>A0ACC3ML25</accession>
<sequence>MQFLKQTWTLTQKDLLLVARRSWLSTASRAIVLPIILTVVLSYLRIWLATSGNYGIGVPYELGSLSDALSATGHNRNKFVIVDNNLDGDDVQTVINQLSSTFNASNKKVYITHDSSEITSICPASNKGVTDCYGAVVFWSSPDHGNIWNYTLYQDSSMGGGVDVFSDSNDVQLYTLPLQHAIDSAITSTHGGSGLPDGILQYSFTYSTEREIERYDLMGYEQLAITALAFAFFVGICGITYHLTGHIVNQREGGMLQLIDAMMPNRRRWECLAARILSSHLAFDVIYMPGWIAMGAIAGSIAFPKTGPGPIILTYILAGLALTSYSILASALFRRAQISAMSTIIAAIAFAIVAQFQDRNTSIAAKFAVIATGLLFPPSTFVYVLQAAASFEYRERPLDIHKPASLDALWNLSVTTWWGFFVLQIVLYPMLGALIEKYLHGTSSRARHLRTKEDMAGNAVRLSGFTKEYSFAFRKRDRVMAVKDVTLDLPAGSISVLLGSNGSGKSTTLNAIAGLETITNGQIEIDGTGGIGICPQKNVIWNAMTVQEHISFFERLKNPSIPQKQCQEAVWQTIQSCGLNKKTDAKAETLSGGQKRRLQLAMMLAGGSRVCCIDEASSGIDPLARRGVWDILLQERGSRTMLLTTHFLDEAEVLSDHVAILSKGQLKAEGTVAALKNRMGGGYQVAVPYQGGQAPIPSIDLPDVGLHTDYNETVFDIPRVSILPQVLEQLDRAGISGYRIHGPTIEDVFLKLAEEMRVEDVAEEGLVSIQPKREVDHSSSNSGASHSSTAQALNLNAGQGSGPLKQTWIMFRKRLIVLKHNYMPYVAVLFVPLCIAGLVTRFVLNTYYSNGLPCMDPQAAEAFYGAPYGLDQVGVTDSIPVFGPPSALSVDSLREIVPNISFYSYSGYGYYPRWNQTTTVPTYERFQVAMNPHTAKNTNRWLGGGFFIGEDNITFGYNAEGGIYAVCFAQATLDMALSNTSIAFSYQGFAPAFSPSSFQEGLVAVFTALGFAIYPAFFALYPTAERLTNVRAMQYSNGILASSLWMAYALFDLVFILLVSIVTVVMWSVQYAGWYGLGHLFV</sequence>
<evidence type="ECO:0000313" key="1">
    <source>
        <dbReference type="EMBL" id="KAK3697363.1"/>
    </source>
</evidence>